<accession>A0A176VPV7</accession>
<keyword evidence="3" id="KW-1185">Reference proteome</keyword>
<evidence type="ECO:0000256" key="1">
    <source>
        <dbReference type="SAM" id="MobiDB-lite"/>
    </source>
</evidence>
<reference evidence="2" key="1">
    <citation type="submission" date="2016-03" db="EMBL/GenBank/DDBJ databases">
        <title>Mechanisms controlling the formation of the plant cell surface in tip-growing cells are functionally conserved among land plants.</title>
        <authorList>
            <person name="Honkanen S."/>
            <person name="Jones V.A."/>
            <person name="Morieri G."/>
            <person name="Champion C."/>
            <person name="Hetherington A.J."/>
            <person name="Kelly S."/>
            <person name="Saint-Marcoux D."/>
            <person name="Proust H."/>
            <person name="Prescott H."/>
            <person name="Dolan L."/>
        </authorList>
    </citation>
    <scope>NUCLEOTIDE SEQUENCE [LARGE SCALE GENOMIC DNA]</scope>
    <source>
        <tissue evidence="2">Whole gametophyte</tissue>
    </source>
</reference>
<feature type="compositionally biased region" description="Polar residues" evidence="1">
    <location>
        <begin position="32"/>
        <end position="44"/>
    </location>
</feature>
<dbReference type="Proteomes" id="UP000077202">
    <property type="component" value="Unassembled WGS sequence"/>
</dbReference>
<protein>
    <submittedName>
        <fullName evidence="2">Uncharacterized protein</fullName>
    </submittedName>
</protein>
<evidence type="ECO:0000313" key="3">
    <source>
        <dbReference type="Proteomes" id="UP000077202"/>
    </source>
</evidence>
<feature type="compositionally biased region" description="Basic and acidic residues" evidence="1">
    <location>
        <begin position="45"/>
        <end position="54"/>
    </location>
</feature>
<sequence>MADEEYGSYGARRTNRAGDDEEEQTRSAYGESGTTGTGRYNRASSKTDSDRTMDEPDPAVPTAGYSLEATYGKGTGEEDESEGRKPSYGQQPSYGKPSKPTVTGPGQTMDEPDPVEPTQGYCIDSTYGSGKLETDDETSGGYGKTTSGTGYGQSGSGSYKKPASSTDDEATTGYSIDSTYGSGRKRTDGDDDVVGTQSYGASAYGAPKKDDDEEESQSGYGYGGKKVTSYGSGRKDEEDSTVSAYGGSTYGKKKDEDEGESGYGGYGGKKSSSTAYGEAEDSEVTSGGYGRTSAYKPSTYGSEEADPAVPTEGYSLQSTYGEVEDESSKPAGYGGRKTSSFGEGNDDESDEQKPKYGRKKHGDSESDDDEEKKSSYSKHGQRRGDDDEDEGKKSAYGDDDSEQSGRSKYGQSRYGRNDDEELVSSTAGLSLDSDRYSGEDSENRRRGDDDEDDDNRRGKHGHHHKKRDDDDETQLLLIDGGLRAMHDEIRSKSRHVKRFQINLFLRNSSTCGSWSRKTCSEQRRTTSQVSDTDPGRLSEKNGRMRIKDPQGLLVLASSLAIPL</sequence>
<dbReference type="AlphaFoldDB" id="A0A176VPV7"/>
<dbReference type="EMBL" id="LVLJ01003327">
    <property type="protein sequence ID" value="OAE21886.1"/>
    <property type="molecule type" value="Genomic_DNA"/>
</dbReference>
<evidence type="ECO:0000313" key="2">
    <source>
        <dbReference type="EMBL" id="OAE21886.1"/>
    </source>
</evidence>
<name>A0A176VPV7_MARPO</name>
<proteinExistence type="predicted"/>
<feature type="compositionally biased region" description="Polar residues" evidence="1">
    <location>
        <begin position="172"/>
        <end position="181"/>
    </location>
</feature>
<feature type="compositionally biased region" description="Basic and acidic residues" evidence="1">
    <location>
        <begin position="432"/>
        <end position="448"/>
    </location>
</feature>
<feature type="compositionally biased region" description="Basic and acidic residues" evidence="1">
    <location>
        <begin position="382"/>
        <end position="396"/>
    </location>
</feature>
<comment type="caution">
    <text evidence="2">The sequence shown here is derived from an EMBL/GenBank/DDBJ whole genome shotgun (WGS) entry which is preliminary data.</text>
</comment>
<feature type="region of interest" description="Disordered" evidence="1">
    <location>
        <begin position="1"/>
        <end position="470"/>
    </location>
</feature>
<organism evidence="2 3">
    <name type="scientific">Marchantia polymorpha subsp. ruderalis</name>
    <dbReference type="NCBI Taxonomy" id="1480154"/>
    <lineage>
        <taxon>Eukaryota</taxon>
        <taxon>Viridiplantae</taxon>
        <taxon>Streptophyta</taxon>
        <taxon>Embryophyta</taxon>
        <taxon>Marchantiophyta</taxon>
        <taxon>Marchantiopsida</taxon>
        <taxon>Marchantiidae</taxon>
        <taxon>Marchantiales</taxon>
        <taxon>Marchantiaceae</taxon>
        <taxon>Marchantia</taxon>
    </lineage>
</organism>
<gene>
    <name evidence="2" type="ORF">AXG93_1998s1250</name>
</gene>
<feature type="compositionally biased region" description="Basic residues" evidence="1">
    <location>
        <begin position="457"/>
        <end position="466"/>
    </location>
</feature>